<evidence type="ECO:0000259" key="1">
    <source>
        <dbReference type="Pfam" id="PF13274"/>
    </source>
</evidence>
<reference evidence="2" key="1">
    <citation type="submission" date="2021-07" db="EMBL/GenBank/DDBJ databases">
        <title>Draft genome sequence of carbapenem-resistant Aeromonas spp. in Japan.</title>
        <authorList>
            <person name="Maehana S."/>
            <person name="Suzuki M."/>
            <person name="Kitasato H."/>
        </authorList>
    </citation>
    <scope>NUCLEOTIDE SEQUENCE</scope>
    <source>
        <strain evidence="2">KAM348</strain>
    </source>
</reference>
<sequence length="185" mass="21213">MFNEERVAQMAAFLLSKQGGRMPYLKLMKLLYLSDREAMSRFGESISGDRMVSMPHGPVLSQTLNLIKGGSEQPDGWEQWISGEANYEVATRHPKAERDDFDLLSDIEVEILTRTWNDFGHMDQWALVNYTHDNCSEWRDPNGSSYPISEETLFLAVGKTPEMATIMAQHLREQRQLDEITNGLR</sequence>
<dbReference type="AlphaFoldDB" id="A0AAI9PC58"/>
<protein>
    <recommendedName>
        <fullName evidence="1">Antitoxin SocA-like Panacea domain-containing protein</fullName>
    </recommendedName>
</protein>
<organism evidence="2 3">
    <name type="scientific">Aeromonas caviae</name>
    <name type="common">Aeromonas punctata</name>
    <dbReference type="NCBI Taxonomy" id="648"/>
    <lineage>
        <taxon>Bacteria</taxon>
        <taxon>Pseudomonadati</taxon>
        <taxon>Pseudomonadota</taxon>
        <taxon>Gammaproteobacteria</taxon>
        <taxon>Aeromonadales</taxon>
        <taxon>Aeromonadaceae</taxon>
        <taxon>Aeromonas</taxon>
    </lineage>
</organism>
<dbReference type="Pfam" id="PF13274">
    <property type="entry name" value="SocA_Panacea"/>
    <property type="match status" value="1"/>
</dbReference>
<name>A0AAI9PC58_AERCA</name>
<gene>
    <name evidence="2" type="ORF">KAM348_43160</name>
</gene>
<proteinExistence type="predicted"/>
<dbReference type="InterPro" id="IPR025272">
    <property type="entry name" value="SocA_Panacea"/>
</dbReference>
<feature type="domain" description="Antitoxin SocA-like Panacea" evidence="1">
    <location>
        <begin position="27"/>
        <end position="138"/>
    </location>
</feature>
<dbReference type="RefSeq" id="WP_223920683.1">
    <property type="nucleotide sequence ID" value="NZ_BPNL01000109.1"/>
</dbReference>
<evidence type="ECO:0000313" key="2">
    <source>
        <dbReference type="EMBL" id="GJA56893.1"/>
    </source>
</evidence>
<evidence type="ECO:0000313" key="3">
    <source>
        <dbReference type="Proteomes" id="UP000887009"/>
    </source>
</evidence>
<accession>A0AAI9PC58</accession>
<dbReference type="EMBL" id="BPNL01000109">
    <property type="protein sequence ID" value="GJA56893.1"/>
    <property type="molecule type" value="Genomic_DNA"/>
</dbReference>
<dbReference type="Proteomes" id="UP000887009">
    <property type="component" value="Unassembled WGS sequence"/>
</dbReference>
<comment type="caution">
    <text evidence="2">The sequence shown here is derived from an EMBL/GenBank/DDBJ whole genome shotgun (WGS) entry which is preliminary data.</text>
</comment>